<feature type="compositionally biased region" description="Basic and acidic residues" evidence="1">
    <location>
        <begin position="108"/>
        <end position="120"/>
    </location>
</feature>
<reference evidence="2" key="2">
    <citation type="submission" date="2021-09" db="EMBL/GenBank/DDBJ databases">
        <authorList>
            <person name="Jia N."/>
            <person name="Wang J."/>
            <person name="Shi W."/>
            <person name="Du L."/>
            <person name="Sun Y."/>
            <person name="Zhan W."/>
            <person name="Jiang J."/>
            <person name="Wang Q."/>
            <person name="Zhang B."/>
            <person name="Ji P."/>
            <person name="Sakyi L.B."/>
            <person name="Cui X."/>
            <person name="Yuan T."/>
            <person name="Jiang B."/>
            <person name="Yang W."/>
            <person name="Lam T.T.-Y."/>
            <person name="Chang Q."/>
            <person name="Ding S."/>
            <person name="Wang X."/>
            <person name="Zhu J."/>
            <person name="Ruan X."/>
            <person name="Zhao L."/>
            <person name="Wei J."/>
            <person name="Que T."/>
            <person name="Du C."/>
            <person name="Cheng J."/>
            <person name="Dai P."/>
            <person name="Han X."/>
            <person name="Huang E."/>
            <person name="Gao Y."/>
            <person name="Liu J."/>
            <person name="Shao H."/>
            <person name="Ye R."/>
            <person name="Li L."/>
            <person name="Wei W."/>
            <person name="Wang X."/>
            <person name="Wang C."/>
            <person name="Huo Q."/>
            <person name="Li W."/>
            <person name="Guo W."/>
            <person name="Chen H."/>
            <person name="Chen S."/>
            <person name="Zhou L."/>
            <person name="Zhou L."/>
            <person name="Ni X."/>
            <person name="Tian J."/>
            <person name="Zhou Y."/>
            <person name="Sheng Y."/>
            <person name="Liu T."/>
            <person name="Pan Y."/>
            <person name="Xia L."/>
            <person name="Li J."/>
            <person name="Zhao F."/>
            <person name="Cao W."/>
        </authorList>
    </citation>
    <scope>NUCLEOTIDE SEQUENCE</scope>
    <source>
        <strain evidence="2">Rsan-2018</strain>
        <tissue evidence="2">Larvae</tissue>
    </source>
</reference>
<feature type="region of interest" description="Disordered" evidence="1">
    <location>
        <begin position="39"/>
        <end position="205"/>
    </location>
</feature>
<name>A0A9D4PN45_RHISA</name>
<dbReference type="VEuPathDB" id="VectorBase:RSAN_055128"/>
<evidence type="ECO:0000313" key="2">
    <source>
        <dbReference type="EMBL" id="KAH7947390.1"/>
    </source>
</evidence>
<accession>A0A9D4PN45</accession>
<sequence>MADDLPPGFPPCYSLSGDLNHSKTYELLMKEAANLVREQATQEPWRLSPPRISPVRTNRTRARQLKDAASFLRKDTMPVSRTRTRKASRTPAAPKNAPQPGKARKGSSNREECCTQHDKITFAPSQQESETNSRGSPPPQTPPSWKHTAPPSCYPADPPADSSPEETRLAGSPLPSFPAAADVTRSPQKKAASSLGTAKTAAATLVPIPATTDTMESTVADEQVIPPDAAAKQASENAGKGKPPSQHAAGGGSIPSCVMGTLAVSDEDDAFPSLPSTGAPPGTPLCAPLVPAPPRGPPQAKAKPNGPPQPPATNTAEPRPSPKRALPANDSASMDASDSNEYPADPDDGSWFTATRRRKPKTTANSAPAPEPAKNQETPRPPPLPVDDLKVVFRPQGGLRLSDWAQHLVARAISIAAGLPGETVNKLLFRINAERNIAIASTPDETTATKLQAVTVINLGTQRYETHAYIAAPDNSCKGVIMGPEKNTSPTELLDNIYTPDAEILHARMMGSTNTALITFADLQVPRYVYYYRAEYRCYIHRPRKQVCTICLALGHRADVCPTPSERRCHACGVETPAPQHSCTTRCFHCKGDHPATHPQCPARERKPPNKQYVKKALEAKALTQPPTSPPKGHRPRSRTRRSRSKSRGKSQDKSTAPLKNTPGTTSKPRTPTPGPIQKKNRSGSAEGSESPPAKKPAPAGQTPPAKDTVLKEQDGPPSTS</sequence>
<feature type="region of interest" description="Disordered" evidence="1">
    <location>
        <begin position="619"/>
        <end position="721"/>
    </location>
</feature>
<dbReference type="Proteomes" id="UP000821837">
    <property type="component" value="Chromosome 6"/>
</dbReference>
<protein>
    <submittedName>
        <fullName evidence="2">Uncharacterized protein</fullName>
    </submittedName>
</protein>
<keyword evidence="3" id="KW-1185">Reference proteome</keyword>
<feature type="region of interest" description="Disordered" evidence="1">
    <location>
        <begin position="217"/>
        <end position="386"/>
    </location>
</feature>
<proteinExistence type="predicted"/>
<comment type="caution">
    <text evidence="2">The sequence shown here is derived from an EMBL/GenBank/DDBJ whole genome shotgun (WGS) entry which is preliminary data.</text>
</comment>
<feature type="compositionally biased region" description="Low complexity" evidence="1">
    <location>
        <begin position="328"/>
        <end position="340"/>
    </location>
</feature>
<feature type="compositionally biased region" description="Low complexity" evidence="1">
    <location>
        <begin position="697"/>
        <end position="707"/>
    </location>
</feature>
<reference evidence="2" key="1">
    <citation type="journal article" date="2020" name="Cell">
        <title>Large-Scale Comparative Analyses of Tick Genomes Elucidate Their Genetic Diversity and Vector Capacities.</title>
        <authorList>
            <consortium name="Tick Genome and Microbiome Consortium (TIGMIC)"/>
            <person name="Jia N."/>
            <person name="Wang J."/>
            <person name="Shi W."/>
            <person name="Du L."/>
            <person name="Sun Y."/>
            <person name="Zhan W."/>
            <person name="Jiang J.F."/>
            <person name="Wang Q."/>
            <person name="Zhang B."/>
            <person name="Ji P."/>
            <person name="Bell-Sakyi L."/>
            <person name="Cui X.M."/>
            <person name="Yuan T.T."/>
            <person name="Jiang B.G."/>
            <person name="Yang W.F."/>
            <person name="Lam T.T."/>
            <person name="Chang Q.C."/>
            <person name="Ding S.J."/>
            <person name="Wang X.J."/>
            <person name="Zhu J.G."/>
            <person name="Ruan X.D."/>
            <person name="Zhao L."/>
            <person name="Wei J.T."/>
            <person name="Ye R.Z."/>
            <person name="Que T.C."/>
            <person name="Du C.H."/>
            <person name="Zhou Y.H."/>
            <person name="Cheng J.X."/>
            <person name="Dai P.F."/>
            <person name="Guo W.B."/>
            <person name="Han X.H."/>
            <person name="Huang E.J."/>
            <person name="Li L.F."/>
            <person name="Wei W."/>
            <person name="Gao Y.C."/>
            <person name="Liu J.Z."/>
            <person name="Shao H.Z."/>
            <person name="Wang X."/>
            <person name="Wang C.C."/>
            <person name="Yang T.C."/>
            <person name="Huo Q.B."/>
            <person name="Li W."/>
            <person name="Chen H.Y."/>
            <person name="Chen S.E."/>
            <person name="Zhou L.G."/>
            <person name="Ni X.B."/>
            <person name="Tian J.H."/>
            <person name="Sheng Y."/>
            <person name="Liu T."/>
            <person name="Pan Y.S."/>
            <person name="Xia L.Y."/>
            <person name="Li J."/>
            <person name="Zhao F."/>
            <person name="Cao W.C."/>
        </authorList>
    </citation>
    <scope>NUCLEOTIDE SEQUENCE</scope>
    <source>
        <strain evidence="2">Rsan-2018</strain>
    </source>
</reference>
<evidence type="ECO:0000256" key="1">
    <source>
        <dbReference type="SAM" id="MobiDB-lite"/>
    </source>
</evidence>
<feature type="compositionally biased region" description="Polar residues" evidence="1">
    <location>
        <begin position="658"/>
        <end position="670"/>
    </location>
</feature>
<feature type="compositionally biased region" description="Polar residues" evidence="1">
    <location>
        <begin position="123"/>
        <end position="135"/>
    </location>
</feature>
<feature type="compositionally biased region" description="Basic residues" evidence="1">
    <location>
        <begin position="632"/>
        <end position="649"/>
    </location>
</feature>
<dbReference type="AlphaFoldDB" id="A0A9D4PN45"/>
<dbReference type="EMBL" id="JABSTV010001252">
    <property type="protein sequence ID" value="KAH7947390.1"/>
    <property type="molecule type" value="Genomic_DNA"/>
</dbReference>
<organism evidence="2 3">
    <name type="scientific">Rhipicephalus sanguineus</name>
    <name type="common">Brown dog tick</name>
    <name type="synonym">Ixodes sanguineus</name>
    <dbReference type="NCBI Taxonomy" id="34632"/>
    <lineage>
        <taxon>Eukaryota</taxon>
        <taxon>Metazoa</taxon>
        <taxon>Ecdysozoa</taxon>
        <taxon>Arthropoda</taxon>
        <taxon>Chelicerata</taxon>
        <taxon>Arachnida</taxon>
        <taxon>Acari</taxon>
        <taxon>Parasitiformes</taxon>
        <taxon>Ixodida</taxon>
        <taxon>Ixodoidea</taxon>
        <taxon>Ixodidae</taxon>
        <taxon>Rhipicephalinae</taxon>
        <taxon>Rhipicephalus</taxon>
        <taxon>Rhipicephalus</taxon>
    </lineage>
</organism>
<evidence type="ECO:0000313" key="3">
    <source>
        <dbReference type="Proteomes" id="UP000821837"/>
    </source>
</evidence>
<gene>
    <name evidence="2" type="ORF">HPB52_011250</name>
</gene>